<evidence type="ECO:0000259" key="11">
    <source>
        <dbReference type="PROSITE" id="PS51755"/>
    </source>
</evidence>
<dbReference type="InterPro" id="IPR001789">
    <property type="entry name" value="Sig_transdc_resp-reg_receiver"/>
</dbReference>
<keyword evidence="2 8" id="KW-0597">Phosphoprotein</keyword>
<dbReference type="PROSITE" id="PS50110">
    <property type="entry name" value="RESPONSE_REGULATORY"/>
    <property type="match status" value="1"/>
</dbReference>
<dbReference type="PANTHER" id="PTHR48111">
    <property type="entry name" value="REGULATOR OF RPOS"/>
    <property type="match status" value="1"/>
</dbReference>
<dbReference type="GO" id="GO:0005829">
    <property type="term" value="C:cytosol"/>
    <property type="evidence" value="ECO:0007669"/>
    <property type="project" value="TreeGrafter"/>
</dbReference>
<dbReference type="EMBL" id="PDEQ01000010">
    <property type="protein sequence ID" value="PEN11357.1"/>
    <property type="molecule type" value="Genomic_DNA"/>
</dbReference>
<dbReference type="Pfam" id="PF00072">
    <property type="entry name" value="Response_reg"/>
    <property type="match status" value="1"/>
</dbReference>
<evidence type="ECO:0000256" key="3">
    <source>
        <dbReference type="ARBA" id="ARBA00023012"/>
    </source>
</evidence>
<feature type="modified residue" description="4-aspartylphosphate" evidence="8">
    <location>
        <position position="57"/>
    </location>
</feature>
<dbReference type="InterPro" id="IPR001867">
    <property type="entry name" value="OmpR/PhoB-type_DNA-bd"/>
</dbReference>
<evidence type="ECO:0000256" key="1">
    <source>
        <dbReference type="ARBA" id="ARBA00013332"/>
    </source>
</evidence>
<dbReference type="Proteomes" id="UP000220102">
    <property type="component" value="Unassembled WGS sequence"/>
</dbReference>
<feature type="DNA-binding region" description="OmpR/PhoB-type" evidence="9">
    <location>
        <begin position="132"/>
        <end position="231"/>
    </location>
</feature>
<keyword evidence="4" id="KW-0805">Transcription regulation</keyword>
<dbReference type="PANTHER" id="PTHR48111:SF1">
    <property type="entry name" value="TWO-COMPONENT RESPONSE REGULATOR ORR33"/>
    <property type="match status" value="1"/>
</dbReference>
<keyword evidence="6" id="KW-0804">Transcription</keyword>
<dbReference type="GO" id="GO:0000976">
    <property type="term" value="F:transcription cis-regulatory region binding"/>
    <property type="evidence" value="ECO:0007669"/>
    <property type="project" value="TreeGrafter"/>
</dbReference>
<dbReference type="OrthoDB" id="9790442at2"/>
<dbReference type="InterPro" id="IPR039420">
    <property type="entry name" value="WalR-like"/>
</dbReference>
<comment type="function">
    <text evidence="7">This protein is a positive regulator for the phosphate regulon. Transcription of this operon is positively regulated by PhoB and PhoR when phosphate is limited.</text>
</comment>
<accession>A0A2A8CUD1</accession>
<keyword evidence="3" id="KW-0902">Two-component regulatory system</keyword>
<dbReference type="AlphaFoldDB" id="A0A2A8CUD1"/>
<dbReference type="InterPro" id="IPR036388">
    <property type="entry name" value="WH-like_DNA-bd_sf"/>
</dbReference>
<evidence type="ECO:0000256" key="6">
    <source>
        <dbReference type="ARBA" id="ARBA00023163"/>
    </source>
</evidence>
<reference evidence="12 13" key="1">
    <citation type="submission" date="2017-10" db="EMBL/GenBank/DDBJ databases">
        <title>Draft genome of Longibacter Salinarum.</title>
        <authorList>
            <person name="Goh K.M."/>
            <person name="Shamsir M.S."/>
            <person name="Lim S.W."/>
        </authorList>
    </citation>
    <scope>NUCLEOTIDE SEQUENCE [LARGE SCALE GENOMIC DNA]</scope>
    <source>
        <strain evidence="12 13">KCTC 52045</strain>
    </source>
</reference>
<feature type="domain" description="OmpR/PhoB-type" evidence="11">
    <location>
        <begin position="132"/>
        <end position="231"/>
    </location>
</feature>
<dbReference type="Gene3D" id="3.40.50.2300">
    <property type="match status" value="1"/>
</dbReference>
<dbReference type="GO" id="GO:0032993">
    <property type="term" value="C:protein-DNA complex"/>
    <property type="evidence" value="ECO:0007669"/>
    <property type="project" value="TreeGrafter"/>
</dbReference>
<evidence type="ECO:0000313" key="13">
    <source>
        <dbReference type="Proteomes" id="UP000220102"/>
    </source>
</evidence>
<name>A0A2A8CUD1_9BACT</name>
<keyword evidence="13" id="KW-1185">Reference proteome</keyword>
<proteinExistence type="predicted"/>
<evidence type="ECO:0000256" key="5">
    <source>
        <dbReference type="ARBA" id="ARBA00023125"/>
    </source>
</evidence>
<dbReference type="GO" id="GO:0006355">
    <property type="term" value="P:regulation of DNA-templated transcription"/>
    <property type="evidence" value="ECO:0007669"/>
    <property type="project" value="InterPro"/>
</dbReference>
<dbReference type="CDD" id="cd00383">
    <property type="entry name" value="trans_reg_C"/>
    <property type="match status" value="1"/>
</dbReference>
<dbReference type="CDD" id="cd17574">
    <property type="entry name" value="REC_OmpR"/>
    <property type="match status" value="1"/>
</dbReference>
<evidence type="ECO:0000256" key="9">
    <source>
        <dbReference type="PROSITE-ProRule" id="PRU01091"/>
    </source>
</evidence>
<sequence>METTNARILIVEDDPEVGTGLEDFFSIKGYDVTRATDGSEAMQQITTLPPYDVVLLDVMLPEKDGFDVLREARKAGVDSPVIMLTVKGQDKHKLRGFDLGADDYVTKPFNAEELAARVRAVLERSRSSEVDDDAFTFGDVKVDFDTHTAIKDGEEVEFTSLEFDILEYFINHRGRTVSRKQLLRDVWGISGDITTRTIDRHVASLRKKIEPDPTEPQFIETVYGIGYKFAG</sequence>
<dbReference type="SUPFAM" id="SSF52172">
    <property type="entry name" value="CheY-like"/>
    <property type="match status" value="1"/>
</dbReference>
<organism evidence="12 13">
    <name type="scientific">Longibacter salinarum</name>
    <dbReference type="NCBI Taxonomy" id="1850348"/>
    <lineage>
        <taxon>Bacteria</taxon>
        <taxon>Pseudomonadati</taxon>
        <taxon>Rhodothermota</taxon>
        <taxon>Rhodothermia</taxon>
        <taxon>Rhodothermales</taxon>
        <taxon>Salisaetaceae</taxon>
        <taxon>Longibacter</taxon>
    </lineage>
</organism>
<keyword evidence="5 9" id="KW-0238">DNA-binding</keyword>
<gene>
    <name evidence="12" type="ORF">CRI94_16085</name>
</gene>
<feature type="domain" description="Response regulatory" evidence="10">
    <location>
        <begin position="7"/>
        <end position="122"/>
    </location>
</feature>
<dbReference type="PROSITE" id="PS51755">
    <property type="entry name" value="OMPR_PHOB"/>
    <property type="match status" value="1"/>
</dbReference>
<dbReference type="RefSeq" id="WP_098078602.1">
    <property type="nucleotide sequence ID" value="NZ_PDEQ01000010.1"/>
</dbReference>
<comment type="caution">
    <text evidence="12">The sequence shown here is derived from an EMBL/GenBank/DDBJ whole genome shotgun (WGS) entry which is preliminary data.</text>
</comment>
<dbReference type="GO" id="GO:0000156">
    <property type="term" value="F:phosphorelay response regulator activity"/>
    <property type="evidence" value="ECO:0007669"/>
    <property type="project" value="TreeGrafter"/>
</dbReference>
<evidence type="ECO:0000256" key="8">
    <source>
        <dbReference type="PROSITE-ProRule" id="PRU00169"/>
    </source>
</evidence>
<protein>
    <recommendedName>
        <fullName evidence="1">Phosphate regulon transcriptional regulatory protein PhoB</fullName>
    </recommendedName>
</protein>
<dbReference type="Gene3D" id="1.10.10.10">
    <property type="entry name" value="Winged helix-like DNA-binding domain superfamily/Winged helix DNA-binding domain"/>
    <property type="match status" value="1"/>
</dbReference>
<dbReference type="InterPro" id="IPR011006">
    <property type="entry name" value="CheY-like_superfamily"/>
</dbReference>
<evidence type="ECO:0000259" key="10">
    <source>
        <dbReference type="PROSITE" id="PS50110"/>
    </source>
</evidence>
<dbReference type="Gene3D" id="6.10.250.690">
    <property type="match status" value="1"/>
</dbReference>
<dbReference type="Pfam" id="PF00486">
    <property type="entry name" value="Trans_reg_C"/>
    <property type="match status" value="1"/>
</dbReference>
<evidence type="ECO:0000256" key="7">
    <source>
        <dbReference type="ARBA" id="ARBA00024735"/>
    </source>
</evidence>
<evidence type="ECO:0000256" key="2">
    <source>
        <dbReference type="ARBA" id="ARBA00022553"/>
    </source>
</evidence>
<evidence type="ECO:0000313" key="12">
    <source>
        <dbReference type="EMBL" id="PEN11357.1"/>
    </source>
</evidence>
<dbReference type="SMART" id="SM00448">
    <property type="entry name" value="REC"/>
    <property type="match status" value="1"/>
</dbReference>
<dbReference type="SMART" id="SM00862">
    <property type="entry name" value="Trans_reg_C"/>
    <property type="match status" value="1"/>
</dbReference>
<evidence type="ECO:0000256" key="4">
    <source>
        <dbReference type="ARBA" id="ARBA00023015"/>
    </source>
</evidence>
<dbReference type="FunFam" id="1.10.10.10:FF:000018">
    <property type="entry name" value="DNA-binding response regulator ResD"/>
    <property type="match status" value="1"/>
</dbReference>